<comment type="caution">
    <text evidence="1">The sequence shown here is derived from an EMBL/GenBank/DDBJ whole genome shotgun (WGS) entry which is preliminary data.</text>
</comment>
<keyword evidence="2" id="KW-1185">Reference proteome</keyword>
<dbReference type="OrthoDB" id="10409908at2759"/>
<sequence>MAMDTNTVNANSVHREEKKLLQLLSPSFTIGHTLNSPRSSKKRARAKGGELFLRERRSLEGAGLENEEHAELVFQFGAMEAGPKVSP</sequence>
<dbReference type="Proteomes" id="UP000237000">
    <property type="component" value="Unassembled WGS sequence"/>
</dbReference>
<dbReference type="InParanoid" id="A0A2P5EJA2"/>
<reference evidence="2" key="1">
    <citation type="submission" date="2016-06" db="EMBL/GenBank/DDBJ databases">
        <title>Parallel loss of symbiosis genes in relatives of nitrogen-fixing non-legume Parasponia.</title>
        <authorList>
            <person name="Van Velzen R."/>
            <person name="Holmer R."/>
            <person name="Bu F."/>
            <person name="Rutten L."/>
            <person name="Van Zeijl A."/>
            <person name="Liu W."/>
            <person name="Santuari L."/>
            <person name="Cao Q."/>
            <person name="Sharma T."/>
            <person name="Shen D."/>
            <person name="Roswanjaya Y."/>
            <person name="Wardhani T."/>
            <person name="Kalhor M.S."/>
            <person name="Jansen J."/>
            <person name="Van den Hoogen J."/>
            <person name="Gungor B."/>
            <person name="Hartog M."/>
            <person name="Hontelez J."/>
            <person name="Verver J."/>
            <person name="Yang W.-C."/>
            <person name="Schijlen E."/>
            <person name="Repin R."/>
            <person name="Schilthuizen M."/>
            <person name="Schranz E."/>
            <person name="Heidstra R."/>
            <person name="Miyata K."/>
            <person name="Fedorova E."/>
            <person name="Kohlen W."/>
            <person name="Bisseling T."/>
            <person name="Smit S."/>
            <person name="Geurts R."/>
        </authorList>
    </citation>
    <scope>NUCLEOTIDE SEQUENCE [LARGE SCALE GENOMIC DNA]</scope>
    <source>
        <strain evidence="2">cv. RG33-2</strain>
    </source>
</reference>
<protein>
    <submittedName>
        <fullName evidence="1">Uncharacterized protein</fullName>
    </submittedName>
</protein>
<dbReference type="AlphaFoldDB" id="A0A2P5EJA2"/>
<accession>A0A2P5EJA2</accession>
<dbReference type="EMBL" id="JXTC01000145">
    <property type="protein sequence ID" value="PON85592.1"/>
    <property type="molecule type" value="Genomic_DNA"/>
</dbReference>
<evidence type="ECO:0000313" key="2">
    <source>
        <dbReference type="Proteomes" id="UP000237000"/>
    </source>
</evidence>
<proteinExistence type="predicted"/>
<organism evidence="1 2">
    <name type="scientific">Trema orientale</name>
    <name type="common">Charcoal tree</name>
    <name type="synonym">Celtis orientalis</name>
    <dbReference type="NCBI Taxonomy" id="63057"/>
    <lineage>
        <taxon>Eukaryota</taxon>
        <taxon>Viridiplantae</taxon>
        <taxon>Streptophyta</taxon>
        <taxon>Embryophyta</taxon>
        <taxon>Tracheophyta</taxon>
        <taxon>Spermatophyta</taxon>
        <taxon>Magnoliopsida</taxon>
        <taxon>eudicotyledons</taxon>
        <taxon>Gunneridae</taxon>
        <taxon>Pentapetalae</taxon>
        <taxon>rosids</taxon>
        <taxon>fabids</taxon>
        <taxon>Rosales</taxon>
        <taxon>Cannabaceae</taxon>
        <taxon>Trema</taxon>
    </lineage>
</organism>
<name>A0A2P5EJA2_TREOI</name>
<evidence type="ECO:0000313" key="1">
    <source>
        <dbReference type="EMBL" id="PON85592.1"/>
    </source>
</evidence>
<gene>
    <name evidence="1" type="ORF">TorRG33x02_185940</name>
</gene>